<dbReference type="PATRIC" id="fig|1359153.3.peg.1642"/>
<dbReference type="GO" id="GO:0016740">
    <property type="term" value="F:transferase activity"/>
    <property type="evidence" value="ECO:0007669"/>
    <property type="project" value="UniProtKB-KW"/>
</dbReference>
<feature type="domain" description="Acetyl-coenzyme A carboxylase carboxyl transferase subunit beta" evidence="1">
    <location>
        <begin position="27"/>
        <end position="78"/>
    </location>
</feature>
<protein>
    <submittedName>
        <fullName evidence="2">Carboxyl transferase domain protein</fullName>
    </submittedName>
</protein>
<name>A0A0F3NIM7_ANAPH</name>
<comment type="caution">
    <text evidence="2">The sequence shown here is derived from an EMBL/GenBank/DDBJ whole genome shotgun (WGS) entry which is preliminary data.</text>
</comment>
<evidence type="ECO:0000313" key="3">
    <source>
        <dbReference type="Proteomes" id="UP000033385"/>
    </source>
</evidence>
<dbReference type="Pfam" id="PF01039">
    <property type="entry name" value="Carboxyl_trans"/>
    <property type="match status" value="1"/>
</dbReference>
<dbReference type="PANTHER" id="PTHR43842">
    <property type="entry name" value="PROPIONYL-COA CARBOXYLASE BETA CHAIN"/>
    <property type="match status" value="1"/>
</dbReference>
<gene>
    <name evidence="2" type="ORF">APHNP_1609</name>
</gene>
<organism evidence="2 3">
    <name type="scientific">Anaplasma phagocytophilum str. ApNP</name>
    <dbReference type="NCBI Taxonomy" id="1359153"/>
    <lineage>
        <taxon>Bacteria</taxon>
        <taxon>Pseudomonadati</taxon>
        <taxon>Pseudomonadota</taxon>
        <taxon>Alphaproteobacteria</taxon>
        <taxon>Rickettsiales</taxon>
        <taxon>Anaplasmataceae</taxon>
        <taxon>Anaplasma</taxon>
        <taxon>phagocytophilum group</taxon>
    </lineage>
</organism>
<dbReference type="Proteomes" id="UP000033385">
    <property type="component" value="Unassembled WGS sequence"/>
</dbReference>
<reference evidence="2 3" key="1">
    <citation type="submission" date="2015-01" db="EMBL/GenBank/DDBJ databases">
        <title>Genome Sequencing of Rickettsiales.</title>
        <authorList>
            <person name="Daugherty S.C."/>
            <person name="Su Q."/>
            <person name="Abolude K."/>
            <person name="Beier-Sexton M."/>
            <person name="Carlyon J.A."/>
            <person name="Carter R."/>
            <person name="Day N.P."/>
            <person name="Dumler S.J."/>
            <person name="Dyachenko V."/>
            <person name="Godinez A."/>
            <person name="Kurtti T.J."/>
            <person name="Lichay M."/>
            <person name="Mullins K.E."/>
            <person name="Ott S."/>
            <person name="Pappas-Brown V."/>
            <person name="Paris D.H."/>
            <person name="Patel P."/>
            <person name="Richards A.L."/>
            <person name="Sadzewicz L."/>
            <person name="Sears K."/>
            <person name="Seidman D."/>
            <person name="Sengamalay N."/>
            <person name="Stenos J."/>
            <person name="Tallon L.J."/>
            <person name="Vincent G."/>
            <person name="Fraser C.M."/>
            <person name="Munderloh U."/>
            <person name="Dunning-Hotopp J.C."/>
        </authorList>
    </citation>
    <scope>NUCLEOTIDE SEQUENCE [LARGE SCALE GENOMIC DNA]</scope>
    <source>
        <strain evidence="2 3">ApNP</strain>
    </source>
</reference>
<dbReference type="Gene3D" id="3.90.226.10">
    <property type="entry name" value="2-enoyl-CoA Hydratase, Chain A, domain 1"/>
    <property type="match status" value="1"/>
</dbReference>
<evidence type="ECO:0000259" key="1">
    <source>
        <dbReference type="Pfam" id="PF01039"/>
    </source>
</evidence>
<keyword evidence="2" id="KW-0808">Transferase</keyword>
<dbReference type="AlphaFoldDB" id="A0A0F3NIM7"/>
<proteinExistence type="predicted"/>
<evidence type="ECO:0000313" key="2">
    <source>
        <dbReference type="EMBL" id="KJV67885.1"/>
    </source>
</evidence>
<dbReference type="InterPro" id="IPR034733">
    <property type="entry name" value="AcCoA_carboxyl_beta"/>
</dbReference>
<dbReference type="SUPFAM" id="SSF52096">
    <property type="entry name" value="ClpP/crotonase"/>
    <property type="match status" value="1"/>
</dbReference>
<dbReference type="PANTHER" id="PTHR43842:SF2">
    <property type="entry name" value="PROPIONYL-COA CARBOXYLASE BETA CHAIN, MITOCHONDRIAL"/>
    <property type="match status" value="1"/>
</dbReference>
<accession>A0A0F3NIM7</accession>
<dbReference type="EMBL" id="LANW01000001">
    <property type="protein sequence ID" value="KJV67885.1"/>
    <property type="molecule type" value="Genomic_DNA"/>
</dbReference>
<dbReference type="GO" id="GO:0004658">
    <property type="term" value="F:propionyl-CoA carboxylase activity"/>
    <property type="evidence" value="ECO:0007669"/>
    <property type="project" value="TreeGrafter"/>
</dbReference>
<dbReference type="InterPro" id="IPR051047">
    <property type="entry name" value="AccD/PCCB"/>
</dbReference>
<sequence>MGPVVLQELENKKIQLKLGGGPSRIEKQHSRGRLTARERLDVFLDKGSFQEYGVFVEHRSVNFGMSESKVAGDGLSQGAVLFTGSAFVYIRRISLYLADL</sequence>
<dbReference type="InterPro" id="IPR029045">
    <property type="entry name" value="ClpP/crotonase-like_dom_sf"/>
</dbReference>